<gene>
    <name evidence="9" type="ORF">SAMN04488565_1920</name>
</gene>
<feature type="domain" description="POTRA" evidence="8">
    <location>
        <begin position="120"/>
        <end position="187"/>
    </location>
</feature>
<dbReference type="AlphaFoldDB" id="A0A1H0ZN39"/>
<keyword evidence="1" id="KW-1003">Cell membrane</keyword>
<evidence type="ECO:0000259" key="8">
    <source>
        <dbReference type="Pfam" id="PF08478"/>
    </source>
</evidence>
<dbReference type="eggNOG" id="COG1589">
    <property type="taxonomic scope" value="Bacteria"/>
</dbReference>
<feature type="domain" description="Cell division protein FtsQ/DivIB C-terminal" evidence="7">
    <location>
        <begin position="199"/>
        <end position="305"/>
    </location>
</feature>
<keyword evidence="6" id="KW-0472">Membrane</keyword>
<sequence>MPSSETAGTIDLSDVRAARTAALRHGASLGDEHATVDLGALDAPRRSPLERFRGTAQDPVLIAERRLAAAARQRKRQARGERRRFSAEARRRRRRWYVVLAAVGALVLFVAAGVFTPLMAVREIEVSGVESVDAGEVQAALERFEGRPLALIDDGEVHRALEPFPVIQRYAVERVPPHTLVVRIEERTPVISVAGSEGVQLYDAAGVLLGSADAAPAGVPLGAGALTDLSSAAFRSASRALRDMPADLRGQITGASATSAQDVTFALASGITVIWGDADDSRRKAVVLQAMLSSLADQSVSRIDVSATEAPVFE</sequence>
<evidence type="ECO:0000256" key="6">
    <source>
        <dbReference type="SAM" id="Phobius"/>
    </source>
</evidence>
<dbReference type="InterPro" id="IPR013685">
    <property type="entry name" value="POTRA_FtsQ_type"/>
</dbReference>
<keyword evidence="5" id="KW-0131">Cell cycle</keyword>
<dbReference type="EMBL" id="FNKB01000001">
    <property type="protein sequence ID" value="SDQ28880.1"/>
    <property type="molecule type" value="Genomic_DNA"/>
</dbReference>
<name>A0A1H0ZN39_9MICO</name>
<dbReference type="InterPro" id="IPR050487">
    <property type="entry name" value="FtsQ_DivIB"/>
</dbReference>
<evidence type="ECO:0000256" key="5">
    <source>
        <dbReference type="ARBA" id="ARBA00023306"/>
    </source>
</evidence>
<dbReference type="GO" id="GO:0005886">
    <property type="term" value="C:plasma membrane"/>
    <property type="evidence" value="ECO:0007669"/>
    <property type="project" value="TreeGrafter"/>
</dbReference>
<evidence type="ECO:0000313" key="9">
    <source>
        <dbReference type="EMBL" id="SDQ28880.1"/>
    </source>
</evidence>
<keyword evidence="4 6" id="KW-1133">Transmembrane helix</keyword>
<protein>
    <submittedName>
        <fullName evidence="9">Cell division protein FtsQ</fullName>
    </submittedName>
</protein>
<dbReference type="STRING" id="1079994.SAMN04488565_1920"/>
<feature type="transmembrane region" description="Helical" evidence="6">
    <location>
        <begin position="96"/>
        <end position="120"/>
    </location>
</feature>
<organism evidence="9 10">
    <name type="scientific">Leucobacter chromiiresistens</name>
    <dbReference type="NCBI Taxonomy" id="1079994"/>
    <lineage>
        <taxon>Bacteria</taxon>
        <taxon>Bacillati</taxon>
        <taxon>Actinomycetota</taxon>
        <taxon>Actinomycetes</taxon>
        <taxon>Micrococcales</taxon>
        <taxon>Microbacteriaceae</taxon>
        <taxon>Leucobacter</taxon>
    </lineage>
</organism>
<dbReference type="PANTHER" id="PTHR37820:SF1">
    <property type="entry name" value="CELL DIVISION PROTEIN FTSQ"/>
    <property type="match status" value="1"/>
</dbReference>
<dbReference type="Proteomes" id="UP000182690">
    <property type="component" value="Unassembled WGS sequence"/>
</dbReference>
<evidence type="ECO:0000256" key="4">
    <source>
        <dbReference type="ARBA" id="ARBA00022989"/>
    </source>
</evidence>
<evidence type="ECO:0000259" key="7">
    <source>
        <dbReference type="Pfam" id="PF03799"/>
    </source>
</evidence>
<evidence type="ECO:0000256" key="3">
    <source>
        <dbReference type="ARBA" id="ARBA00022692"/>
    </source>
</evidence>
<keyword evidence="3 6" id="KW-0812">Transmembrane</keyword>
<evidence type="ECO:0000256" key="2">
    <source>
        <dbReference type="ARBA" id="ARBA00022618"/>
    </source>
</evidence>
<evidence type="ECO:0000313" key="10">
    <source>
        <dbReference type="Proteomes" id="UP000182690"/>
    </source>
</evidence>
<dbReference type="Pfam" id="PF08478">
    <property type="entry name" value="POTRA_1"/>
    <property type="match status" value="1"/>
</dbReference>
<dbReference type="Gene3D" id="3.10.20.310">
    <property type="entry name" value="membrane protein fhac"/>
    <property type="match status" value="1"/>
</dbReference>
<dbReference type="GO" id="GO:0051301">
    <property type="term" value="P:cell division"/>
    <property type="evidence" value="ECO:0007669"/>
    <property type="project" value="UniProtKB-KW"/>
</dbReference>
<accession>A0A1H0ZN39</accession>
<keyword evidence="2 9" id="KW-0132">Cell division</keyword>
<dbReference type="InterPro" id="IPR005548">
    <property type="entry name" value="Cell_div_FtsQ/DivIB_C"/>
</dbReference>
<evidence type="ECO:0000256" key="1">
    <source>
        <dbReference type="ARBA" id="ARBA00022475"/>
    </source>
</evidence>
<dbReference type="PANTHER" id="PTHR37820">
    <property type="entry name" value="CELL DIVISION PROTEIN DIVIB"/>
    <property type="match status" value="1"/>
</dbReference>
<dbReference type="Pfam" id="PF03799">
    <property type="entry name" value="FtsQ_DivIB_C"/>
    <property type="match status" value="1"/>
</dbReference>
<reference evidence="9 10" key="1">
    <citation type="submission" date="2016-10" db="EMBL/GenBank/DDBJ databases">
        <authorList>
            <person name="de Groot N.N."/>
        </authorList>
    </citation>
    <scope>NUCLEOTIDE SEQUENCE [LARGE SCALE GENOMIC DNA]</scope>
    <source>
        <strain evidence="9 10">DSM 22788</strain>
    </source>
</reference>
<proteinExistence type="predicted"/>